<dbReference type="AlphaFoldDB" id="A0AAV4Y4A4"/>
<organism evidence="1 2">
    <name type="scientific">Caerostris extrusa</name>
    <name type="common">Bark spider</name>
    <name type="synonym">Caerostris bankana</name>
    <dbReference type="NCBI Taxonomy" id="172846"/>
    <lineage>
        <taxon>Eukaryota</taxon>
        <taxon>Metazoa</taxon>
        <taxon>Ecdysozoa</taxon>
        <taxon>Arthropoda</taxon>
        <taxon>Chelicerata</taxon>
        <taxon>Arachnida</taxon>
        <taxon>Araneae</taxon>
        <taxon>Araneomorphae</taxon>
        <taxon>Entelegynae</taxon>
        <taxon>Araneoidea</taxon>
        <taxon>Araneidae</taxon>
        <taxon>Caerostris</taxon>
    </lineage>
</organism>
<sequence>MPETEIPRSLNLTVSHCISADHCSGGLAELNENAHVSESGLSPGGMLVCSVRTGIPLISPGGAGFRISGRYQRRMTRAVLLEPQLRK</sequence>
<evidence type="ECO:0000313" key="1">
    <source>
        <dbReference type="EMBL" id="GIZ00982.1"/>
    </source>
</evidence>
<accession>A0AAV4Y4A4</accession>
<reference evidence="1 2" key="1">
    <citation type="submission" date="2021-06" db="EMBL/GenBank/DDBJ databases">
        <title>Caerostris extrusa draft genome.</title>
        <authorList>
            <person name="Kono N."/>
            <person name="Arakawa K."/>
        </authorList>
    </citation>
    <scope>NUCLEOTIDE SEQUENCE [LARGE SCALE GENOMIC DNA]</scope>
</reference>
<comment type="caution">
    <text evidence="1">The sequence shown here is derived from an EMBL/GenBank/DDBJ whole genome shotgun (WGS) entry which is preliminary data.</text>
</comment>
<gene>
    <name evidence="1" type="ORF">CEXT_460281</name>
</gene>
<proteinExistence type="predicted"/>
<evidence type="ECO:0000313" key="2">
    <source>
        <dbReference type="Proteomes" id="UP001054945"/>
    </source>
</evidence>
<dbReference type="EMBL" id="BPLR01001234">
    <property type="protein sequence ID" value="GIZ00982.1"/>
    <property type="molecule type" value="Genomic_DNA"/>
</dbReference>
<name>A0AAV4Y4A4_CAEEX</name>
<dbReference type="Proteomes" id="UP001054945">
    <property type="component" value="Unassembled WGS sequence"/>
</dbReference>
<protein>
    <submittedName>
        <fullName evidence="1">Uncharacterized protein</fullName>
    </submittedName>
</protein>
<keyword evidence="2" id="KW-1185">Reference proteome</keyword>